<dbReference type="EMBL" id="CAKMRJ010005745">
    <property type="protein sequence ID" value="CAH1453802.1"/>
    <property type="molecule type" value="Genomic_DNA"/>
</dbReference>
<protein>
    <submittedName>
        <fullName evidence="1">Uncharacterized protein</fullName>
    </submittedName>
</protein>
<organism evidence="1 2">
    <name type="scientific">Lactuca virosa</name>
    <dbReference type="NCBI Taxonomy" id="75947"/>
    <lineage>
        <taxon>Eukaryota</taxon>
        <taxon>Viridiplantae</taxon>
        <taxon>Streptophyta</taxon>
        <taxon>Embryophyta</taxon>
        <taxon>Tracheophyta</taxon>
        <taxon>Spermatophyta</taxon>
        <taxon>Magnoliopsida</taxon>
        <taxon>eudicotyledons</taxon>
        <taxon>Gunneridae</taxon>
        <taxon>Pentapetalae</taxon>
        <taxon>asterids</taxon>
        <taxon>campanulids</taxon>
        <taxon>Asterales</taxon>
        <taxon>Asteraceae</taxon>
        <taxon>Cichorioideae</taxon>
        <taxon>Cichorieae</taxon>
        <taxon>Lactucinae</taxon>
        <taxon>Lactuca</taxon>
    </lineage>
</organism>
<evidence type="ECO:0000313" key="1">
    <source>
        <dbReference type="EMBL" id="CAH1453802.1"/>
    </source>
</evidence>
<sequence length="128" mass="13884">MKNEGAAETAPCSPVSLQIPLPFLFQWSIASFLCSLPYGNADCHHPRRPIASLQLPSAPTEGYRSFVASSFGLAKPQRSSLFPSFSSFSVVPIDRIVAHRRRKPTARRSPTSVVAATVPPSLLLLLPI</sequence>
<dbReference type="Proteomes" id="UP001157418">
    <property type="component" value="Unassembled WGS sequence"/>
</dbReference>
<proteinExistence type="predicted"/>
<accession>A0AAU9PTS3</accession>
<gene>
    <name evidence="1" type="ORF">LVIROSA_LOCUS39020</name>
</gene>
<evidence type="ECO:0000313" key="2">
    <source>
        <dbReference type="Proteomes" id="UP001157418"/>
    </source>
</evidence>
<name>A0AAU9PTS3_9ASTR</name>
<reference evidence="1 2" key="1">
    <citation type="submission" date="2022-01" db="EMBL/GenBank/DDBJ databases">
        <authorList>
            <person name="Xiong W."/>
            <person name="Schranz E."/>
        </authorList>
    </citation>
    <scope>NUCLEOTIDE SEQUENCE [LARGE SCALE GENOMIC DNA]</scope>
</reference>
<comment type="caution">
    <text evidence="1">The sequence shown here is derived from an EMBL/GenBank/DDBJ whole genome shotgun (WGS) entry which is preliminary data.</text>
</comment>
<keyword evidence="2" id="KW-1185">Reference proteome</keyword>
<dbReference type="AlphaFoldDB" id="A0AAU9PTS3"/>